<evidence type="ECO:0000259" key="2">
    <source>
        <dbReference type="PROSITE" id="PS50093"/>
    </source>
</evidence>
<evidence type="ECO:0000256" key="1">
    <source>
        <dbReference type="SAM" id="SignalP"/>
    </source>
</evidence>
<dbReference type="Pfam" id="PF17517">
    <property type="entry name" value="IgGFc_binding"/>
    <property type="match status" value="1"/>
</dbReference>
<dbReference type="Pfam" id="PF18962">
    <property type="entry name" value="Por_Secre_tail"/>
    <property type="match status" value="1"/>
</dbReference>
<dbReference type="InterPro" id="IPR000601">
    <property type="entry name" value="PKD_dom"/>
</dbReference>
<dbReference type="AlphaFoldDB" id="A0A5M6CP44"/>
<dbReference type="CDD" id="cd00146">
    <property type="entry name" value="PKD"/>
    <property type="match status" value="1"/>
</dbReference>
<name>A0A5M6CP44_9BACT</name>
<proteinExistence type="predicted"/>
<dbReference type="Pfam" id="PF00801">
    <property type="entry name" value="PKD"/>
    <property type="match status" value="1"/>
</dbReference>
<protein>
    <submittedName>
        <fullName evidence="3">T9SS type A sorting domain-containing protein</fullName>
    </submittedName>
</protein>
<feature type="chain" id="PRO_5024319019" evidence="1">
    <location>
        <begin position="22"/>
        <end position="724"/>
    </location>
</feature>
<organism evidence="3 4">
    <name type="scientific">Taibaiella lutea</name>
    <dbReference type="NCBI Taxonomy" id="2608001"/>
    <lineage>
        <taxon>Bacteria</taxon>
        <taxon>Pseudomonadati</taxon>
        <taxon>Bacteroidota</taxon>
        <taxon>Chitinophagia</taxon>
        <taxon>Chitinophagales</taxon>
        <taxon>Chitinophagaceae</taxon>
        <taxon>Taibaiella</taxon>
    </lineage>
</organism>
<dbReference type="Proteomes" id="UP000323632">
    <property type="component" value="Unassembled WGS sequence"/>
</dbReference>
<dbReference type="PROSITE" id="PS50093">
    <property type="entry name" value="PKD"/>
    <property type="match status" value="1"/>
</dbReference>
<dbReference type="InterPro" id="IPR022409">
    <property type="entry name" value="PKD/Chitinase_dom"/>
</dbReference>
<dbReference type="SUPFAM" id="SSF49299">
    <property type="entry name" value="PKD domain"/>
    <property type="match status" value="1"/>
</dbReference>
<dbReference type="NCBIfam" id="TIGR04183">
    <property type="entry name" value="Por_Secre_tail"/>
    <property type="match status" value="1"/>
</dbReference>
<dbReference type="InterPro" id="IPR013783">
    <property type="entry name" value="Ig-like_fold"/>
</dbReference>
<dbReference type="InterPro" id="IPR035234">
    <property type="entry name" value="IgGFc-bd_N"/>
</dbReference>
<dbReference type="RefSeq" id="WP_150031491.1">
    <property type="nucleotide sequence ID" value="NZ_VWSH01000001.1"/>
</dbReference>
<sequence length="724" mass="76785">MKKMLRFLFVLTMLFSTKLFAQTDNEFWFVAPEISKTAPIILDSPVVLRITAYSSAASVTIDMPADPTFPILTPTVAANSTITVPLGLYLSKLENKPANTVLQKGLRIISTSPVTIYYEVVTGAGSSPTQDNPEIFVLKGKNALGTDFIIPSQNLLDNDPVRFNPQPYSAFDIVATEDATTVVITPSNDIVGHLASSGAFSIVLNKGETYSATASSQLAGQHLGGSTVTSDKPITITAKDDLLLALTPYVGGCGDLGGDQIVPVPLLGTQYIAMRGQMNGSGDDYVFITATTNGTQVSKDGSVVSTINAGQTQQIPFSAGSTFIETTQPTIAWQLSGIGCEVGLTQLPQINCTGSRSVSYVRSTNMQLWINLFTQTGNETNFTINGAPLSTLSPVFTAVPGTGGLWVATKVQLSLSSYPQGSVINIANSTANFHMGVLDGGPGSGTSFGYFSNYGSLNLTATATPNPACIGDNIQLDVTSFPGATYNWSGPGFISSIQSPVITGAGFGNTGIYTVDAVSSDGCHASATVNVNVIKCPKDSCIIDAGYSINFNNPYTLNFWANGNPPGGIYTWDFGDGTPPFSTSATFVSHTYPGPGSYSITIVYQNPQREKCFKKYEICIAKNNVDPKKDAKKTGLESGKNNIGELYPNPANSTINIAFQNTVKNNNLVVSVFSVEGKLIAKHNFTQKGGSETISIPINKYAPGIYIVEISNNGISEKRKFVKL</sequence>
<feature type="signal peptide" evidence="1">
    <location>
        <begin position="1"/>
        <end position="21"/>
    </location>
</feature>
<dbReference type="EMBL" id="VWSH01000001">
    <property type="protein sequence ID" value="KAA5536914.1"/>
    <property type="molecule type" value="Genomic_DNA"/>
</dbReference>
<keyword evidence="1" id="KW-0732">Signal</keyword>
<dbReference type="InterPro" id="IPR035986">
    <property type="entry name" value="PKD_dom_sf"/>
</dbReference>
<gene>
    <name evidence="3" type="ORF">F0919_04370</name>
</gene>
<reference evidence="3 4" key="1">
    <citation type="submission" date="2019-09" db="EMBL/GenBank/DDBJ databases">
        <title>Genome sequence and assembly of Taibaiella sp.</title>
        <authorList>
            <person name="Chhetri G."/>
        </authorList>
    </citation>
    <scope>NUCLEOTIDE SEQUENCE [LARGE SCALE GENOMIC DNA]</scope>
    <source>
        <strain evidence="3 4">KVB11</strain>
    </source>
</reference>
<evidence type="ECO:0000313" key="3">
    <source>
        <dbReference type="EMBL" id="KAA5536914.1"/>
    </source>
</evidence>
<feature type="domain" description="PKD" evidence="2">
    <location>
        <begin position="562"/>
        <end position="606"/>
    </location>
</feature>
<evidence type="ECO:0000313" key="4">
    <source>
        <dbReference type="Proteomes" id="UP000323632"/>
    </source>
</evidence>
<dbReference type="SMART" id="SM00089">
    <property type="entry name" value="PKD"/>
    <property type="match status" value="1"/>
</dbReference>
<dbReference type="InterPro" id="IPR026444">
    <property type="entry name" value="Secre_tail"/>
</dbReference>
<keyword evidence="4" id="KW-1185">Reference proteome</keyword>
<dbReference type="Gene3D" id="2.60.40.10">
    <property type="entry name" value="Immunoglobulins"/>
    <property type="match status" value="2"/>
</dbReference>
<accession>A0A5M6CP44</accession>
<comment type="caution">
    <text evidence="3">The sequence shown here is derived from an EMBL/GenBank/DDBJ whole genome shotgun (WGS) entry which is preliminary data.</text>
</comment>